<dbReference type="InterPro" id="IPR002477">
    <property type="entry name" value="Peptidoglycan-bd-like"/>
</dbReference>
<reference evidence="4" key="1">
    <citation type="submission" date="2022-11" db="EMBL/GenBank/DDBJ databases">
        <title>Hoeflea poritis sp. nov., isolated from scleractinian coral Porites lutea.</title>
        <authorList>
            <person name="Zhang G."/>
            <person name="Wei Q."/>
            <person name="Cai L."/>
        </authorList>
    </citation>
    <scope>NUCLEOTIDE SEQUENCE</scope>
    <source>
        <strain evidence="4">E7-10</strain>
    </source>
</reference>
<feature type="domain" description="Peptidoglycan binding-like" evidence="3">
    <location>
        <begin position="117"/>
        <end position="164"/>
    </location>
</feature>
<organism evidence="4 5">
    <name type="scientific">Hoeflea poritis</name>
    <dbReference type="NCBI Taxonomy" id="2993659"/>
    <lineage>
        <taxon>Bacteria</taxon>
        <taxon>Pseudomonadati</taxon>
        <taxon>Pseudomonadota</taxon>
        <taxon>Alphaproteobacteria</taxon>
        <taxon>Hyphomicrobiales</taxon>
        <taxon>Rhizobiaceae</taxon>
        <taxon>Hoeflea</taxon>
    </lineage>
</organism>
<evidence type="ECO:0000256" key="1">
    <source>
        <dbReference type="SAM" id="MobiDB-lite"/>
    </source>
</evidence>
<dbReference type="EMBL" id="JAPJZH010000019">
    <property type="protein sequence ID" value="MDA4848141.1"/>
    <property type="molecule type" value="Genomic_DNA"/>
</dbReference>
<dbReference type="Proteomes" id="UP001148313">
    <property type="component" value="Unassembled WGS sequence"/>
</dbReference>
<protein>
    <submittedName>
        <fullName evidence="4">Peptidoglycan-binding domain-containing protein</fullName>
    </submittedName>
</protein>
<keyword evidence="5" id="KW-1185">Reference proteome</keyword>
<evidence type="ECO:0000313" key="4">
    <source>
        <dbReference type="EMBL" id="MDA4848141.1"/>
    </source>
</evidence>
<feature type="region of interest" description="Disordered" evidence="1">
    <location>
        <begin position="177"/>
        <end position="202"/>
    </location>
</feature>
<feature type="domain" description="Peptidoglycan binding-like" evidence="3">
    <location>
        <begin position="210"/>
        <end position="263"/>
    </location>
</feature>
<evidence type="ECO:0000313" key="5">
    <source>
        <dbReference type="Proteomes" id="UP001148313"/>
    </source>
</evidence>
<dbReference type="InterPro" id="IPR036365">
    <property type="entry name" value="PGBD-like_sf"/>
</dbReference>
<accession>A0ABT4VTW7</accession>
<dbReference type="InterPro" id="IPR036366">
    <property type="entry name" value="PGBDSf"/>
</dbReference>
<proteinExistence type="predicted"/>
<dbReference type="SUPFAM" id="SSF47090">
    <property type="entry name" value="PGBD-like"/>
    <property type="match status" value="2"/>
</dbReference>
<evidence type="ECO:0000256" key="2">
    <source>
        <dbReference type="SAM" id="Phobius"/>
    </source>
</evidence>
<dbReference type="Pfam" id="PF01471">
    <property type="entry name" value="PG_binding_1"/>
    <property type="match status" value="2"/>
</dbReference>
<evidence type="ECO:0000259" key="3">
    <source>
        <dbReference type="Pfam" id="PF01471"/>
    </source>
</evidence>
<dbReference type="Gene3D" id="1.10.101.10">
    <property type="entry name" value="PGBD-like superfamily/PGBD"/>
    <property type="match status" value="2"/>
</dbReference>
<name>A0ABT4VTW7_9HYPH</name>
<dbReference type="RefSeq" id="WP_271091991.1">
    <property type="nucleotide sequence ID" value="NZ_JAPJZH010000019.1"/>
</dbReference>
<sequence>MSRRKRPEAKPRRFQALFGLVRSFGELIARHPSIAGGTTVFAVAFTFVSVNALVYQPGKHPAPLYDTRGVTHKPYPLDMKNVPVPSSRVTTYRIEHSDPQSTASIPPRRTPAPEALIYDLQLAMRRGGFYGGAIDGVFGPQTQDAILAYQLSAGLEPTGKASDELIVHVRLAGGDPVAVPKPKPGATQQAAPAPNPPAQPKATEDAVADLIMDIQRGLSNIAYADVKVDGVIGKQTTTAIADFQRHYRLPVTGQPDKLVLQKLREIGAL</sequence>
<keyword evidence="2" id="KW-0472">Membrane</keyword>
<keyword evidence="2" id="KW-1133">Transmembrane helix</keyword>
<comment type="caution">
    <text evidence="4">The sequence shown here is derived from an EMBL/GenBank/DDBJ whole genome shotgun (WGS) entry which is preliminary data.</text>
</comment>
<gene>
    <name evidence="4" type="ORF">OOZ53_22475</name>
</gene>
<feature type="transmembrane region" description="Helical" evidence="2">
    <location>
        <begin position="35"/>
        <end position="55"/>
    </location>
</feature>
<keyword evidence="2" id="KW-0812">Transmembrane</keyword>